<organism evidence="1 2">
    <name type="scientific">Acinetobacter bohemicus</name>
    <dbReference type="NCBI Taxonomy" id="1435036"/>
    <lineage>
        <taxon>Bacteria</taxon>
        <taxon>Pseudomonadati</taxon>
        <taxon>Pseudomonadota</taxon>
        <taxon>Gammaproteobacteria</taxon>
        <taxon>Moraxellales</taxon>
        <taxon>Moraxellaceae</taxon>
        <taxon>Acinetobacter</taxon>
    </lineage>
</organism>
<dbReference type="EMBL" id="FOZU01000010">
    <property type="protein sequence ID" value="SFS87373.1"/>
    <property type="molecule type" value="Genomic_DNA"/>
</dbReference>
<evidence type="ECO:0000313" key="1">
    <source>
        <dbReference type="EMBL" id="SFS87373.1"/>
    </source>
</evidence>
<dbReference type="Proteomes" id="UP000182827">
    <property type="component" value="Unassembled WGS sequence"/>
</dbReference>
<accession>A0A1I6TDZ8</accession>
<protein>
    <recommendedName>
        <fullName evidence="3">Transposase</fullName>
    </recommendedName>
</protein>
<gene>
    <name evidence="1" type="ORF">SAMN05444586_1010104</name>
</gene>
<keyword evidence="2" id="KW-1185">Reference proteome</keyword>
<proteinExistence type="predicted"/>
<sequence>MSGQRYTPEFKIEAVKQVTEKDYSAKFLHVWEPQPIVCMLGLNVMITATQDNRI</sequence>
<evidence type="ECO:0000313" key="2">
    <source>
        <dbReference type="Proteomes" id="UP000182827"/>
    </source>
</evidence>
<reference evidence="2" key="1">
    <citation type="submission" date="2016-10" db="EMBL/GenBank/DDBJ databases">
        <authorList>
            <person name="Varghese N."/>
            <person name="Submissions S."/>
        </authorList>
    </citation>
    <scope>NUCLEOTIDE SEQUENCE [LARGE SCALE GENOMIC DNA]</scope>
    <source>
        <strain evidence="2">ANC 5076</strain>
    </source>
</reference>
<dbReference type="AlphaFoldDB" id="A0A1I6TDZ8"/>
<evidence type="ECO:0008006" key="3">
    <source>
        <dbReference type="Google" id="ProtNLM"/>
    </source>
</evidence>
<name>A0A1I6TDZ8_9GAMM</name>